<feature type="transmembrane region" description="Helical" evidence="1">
    <location>
        <begin position="6"/>
        <end position="24"/>
    </location>
</feature>
<evidence type="ECO:0000259" key="2">
    <source>
        <dbReference type="Pfam" id="PF02517"/>
    </source>
</evidence>
<dbReference type="PANTHER" id="PTHR39430">
    <property type="entry name" value="MEMBRANE-ASSOCIATED PROTEASE-RELATED"/>
    <property type="match status" value="1"/>
</dbReference>
<feature type="domain" description="CAAX prenyl protease 2/Lysostaphin resistance protein A-like" evidence="2">
    <location>
        <begin position="42"/>
        <end position="149"/>
    </location>
</feature>
<sequence length="196" mass="21500">MVSIGFGLFLTGGVFVIYFAAGWATVEGWFVAEERTFLNAFGVSVAIYAAVAFLEELLFRGYFITNATEGVPSRFVSRFDGILPGRWLGAVPVAVAVFVSSLVFAHFHGDVLTAMQYLHFRLAGVLLALPYVLTGRLGASIGLHWAFNVGVTSLFNVEGPSGLRPTRVRWPAAVGRRNRTDRNRHDCGNDRNCVIR</sequence>
<keyword evidence="1" id="KW-0472">Membrane</keyword>
<accession>A0A897NQY4</accession>
<name>A0A897NQY4_9EURY</name>
<evidence type="ECO:0000313" key="3">
    <source>
        <dbReference type="EMBL" id="QSG13885.1"/>
    </source>
</evidence>
<proteinExistence type="predicted"/>
<dbReference type="RefSeq" id="WP_229121833.1">
    <property type="nucleotide sequence ID" value="NZ_CP064791.1"/>
</dbReference>
<organism evidence="3 4">
    <name type="scientific">Halapricum desulfuricans</name>
    <dbReference type="NCBI Taxonomy" id="2841257"/>
    <lineage>
        <taxon>Archaea</taxon>
        <taxon>Methanobacteriati</taxon>
        <taxon>Methanobacteriota</taxon>
        <taxon>Stenosarchaea group</taxon>
        <taxon>Halobacteria</taxon>
        <taxon>Halobacteriales</taxon>
        <taxon>Haloarculaceae</taxon>
        <taxon>Halapricum</taxon>
    </lineage>
</organism>
<feature type="transmembrane region" description="Helical" evidence="1">
    <location>
        <begin position="36"/>
        <end position="54"/>
    </location>
</feature>
<evidence type="ECO:0000256" key="1">
    <source>
        <dbReference type="SAM" id="Phobius"/>
    </source>
</evidence>
<feature type="transmembrane region" description="Helical" evidence="1">
    <location>
        <begin position="117"/>
        <end position="133"/>
    </location>
</feature>
<keyword evidence="1" id="KW-0812">Transmembrane</keyword>
<dbReference type="EMBL" id="CP064791">
    <property type="protein sequence ID" value="QSG13885.1"/>
    <property type="molecule type" value="Genomic_DNA"/>
</dbReference>
<reference evidence="3 4" key="1">
    <citation type="submission" date="2020-11" db="EMBL/GenBank/DDBJ databases">
        <title>Carbohydrate-dependent, anaerobic sulfur respiration: A novel catabolism in halophilic archaea.</title>
        <authorList>
            <person name="Sorokin D.Y."/>
            <person name="Messina E."/>
            <person name="Smedile F."/>
            <person name="La Cono V."/>
            <person name="Hallsworth J.E."/>
            <person name="Yakimov M.M."/>
        </authorList>
    </citation>
    <scope>NUCLEOTIDE SEQUENCE [LARGE SCALE GENOMIC DNA]</scope>
    <source>
        <strain evidence="3 4">HSR-Est</strain>
    </source>
</reference>
<dbReference type="Pfam" id="PF02517">
    <property type="entry name" value="Rce1-like"/>
    <property type="match status" value="1"/>
</dbReference>
<dbReference type="GO" id="GO:0004175">
    <property type="term" value="F:endopeptidase activity"/>
    <property type="evidence" value="ECO:0007669"/>
    <property type="project" value="UniProtKB-ARBA"/>
</dbReference>
<dbReference type="GeneID" id="68856972"/>
<protein>
    <submittedName>
        <fullName evidence="3">Metal-dependent membrane protease, CAAX family</fullName>
    </submittedName>
</protein>
<dbReference type="InterPro" id="IPR003675">
    <property type="entry name" value="Rce1/LyrA-like_dom"/>
</dbReference>
<evidence type="ECO:0000313" key="4">
    <source>
        <dbReference type="Proteomes" id="UP000663292"/>
    </source>
</evidence>
<keyword evidence="3" id="KW-0645">Protease</keyword>
<gene>
    <name evidence="3" type="ORF">HSEST_0335</name>
</gene>
<dbReference type="AlphaFoldDB" id="A0A897NQY4"/>
<keyword evidence="1" id="KW-1133">Transmembrane helix</keyword>
<keyword evidence="3" id="KW-0378">Hydrolase</keyword>
<dbReference type="Proteomes" id="UP000663292">
    <property type="component" value="Chromosome"/>
</dbReference>
<dbReference type="GO" id="GO:0080120">
    <property type="term" value="P:CAAX-box protein maturation"/>
    <property type="evidence" value="ECO:0007669"/>
    <property type="project" value="UniProtKB-ARBA"/>
</dbReference>
<dbReference type="GO" id="GO:0006508">
    <property type="term" value="P:proteolysis"/>
    <property type="evidence" value="ECO:0007669"/>
    <property type="project" value="UniProtKB-KW"/>
</dbReference>
<dbReference type="PANTHER" id="PTHR39430:SF1">
    <property type="entry name" value="PROTEASE"/>
    <property type="match status" value="1"/>
</dbReference>
<feature type="transmembrane region" description="Helical" evidence="1">
    <location>
        <begin position="87"/>
        <end position="105"/>
    </location>
</feature>
<keyword evidence="4" id="KW-1185">Reference proteome</keyword>